<evidence type="ECO:0000313" key="2">
    <source>
        <dbReference type="Proteomes" id="UP001180489"/>
    </source>
</evidence>
<dbReference type="EMBL" id="JAVRFF010000061">
    <property type="protein sequence ID" value="MDT0477398.1"/>
    <property type="molecule type" value="Genomic_DNA"/>
</dbReference>
<reference evidence="1" key="1">
    <citation type="submission" date="2024-05" db="EMBL/GenBank/DDBJ databases">
        <title>30 novel species of actinomycetes from the DSMZ collection.</title>
        <authorList>
            <person name="Nouioui I."/>
        </authorList>
    </citation>
    <scope>NUCLEOTIDE SEQUENCE</scope>
    <source>
        <strain evidence="1">DSM 41014</strain>
    </source>
</reference>
<evidence type="ECO:0000313" key="1">
    <source>
        <dbReference type="EMBL" id="MDT0477398.1"/>
    </source>
</evidence>
<accession>A0ABU2UVS5</accession>
<dbReference type="Proteomes" id="UP001180489">
    <property type="component" value="Unassembled WGS sequence"/>
</dbReference>
<keyword evidence="2" id="KW-1185">Reference proteome</keyword>
<comment type="caution">
    <text evidence="1">The sequence shown here is derived from an EMBL/GenBank/DDBJ whole genome shotgun (WGS) entry which is preliminary data.</text>
</comment>
<gene>
    <name evidence="1" type="ORF">RM863_35280</name>
</gene>
<sequence>MSVVVTGAQETAAQLLHGITAMEAKAVTAVAVTAGKVKRSAAERVSGRRYLPAYPSSITYTVSRGPEGPEAEIGPDKGRAQGPLGNLIEYGSIHNAPIPHLGPALDEHVDDLVRGIEIAAVQAFR</sequence>
<proteinExistence type="predicted"/>
<evidence type="ECO:0008006" key="3">
    <source>
        <dbReference type="Google" id="ProtNLM"/>
    </source>
</evidence>
<name>A0ABU2UVS5_9ACTN</name>
<protein>
    <recommendedName>
        <fullName evidence="3">HK97 gp10 family phage protein</fullName>
    </recommendedName>
</protein>
<organism evidence="1 2">
    <name type="scientific">Streptomyces hintoniae</name>
    <dbReference type="NCBI Taxonomy" id="3075521"/>
    <lineage>
        <taxon>Bacteria</taxon>
        <taxon>Bacillati</taxon>
        <taxon>Actinomycetota</taxon>
        <taxon>Actinomycetes</taxon>
        <taxon>Kitasatosporales</taxon>
        <taxon>Streptomycetaceae</taxon>
        <taxon>Streptomyces</taxon>
    </lineage>
</organism>
<dbReference type="RefSeq" id="WP_311637605.1">
    <property type="nucleotide sequence ID" value="NZ_JAVRFF010000061.1"/>
</dbReference>